<dbReference type="GO" id="GO:0002161">
    <property type="term" value="F:aminoacyl-tRNA deacylase activity"/>
    <property type="evidence" value="ECO:0007669"/>
    <property type="project" value="TreeGrafter"/>
</dbReference>
<proteinExistence type="inferred from homology"/>
<evidence type="ECO:0000256" key="4">
    <source>
        <dbReference type="ARBA" id="ARBA00022598"/>
    </source>
</evidence>
<dbReference type="OrthoDB" id="9803884at2"/>
<dbReference type="InterPro" id="IPR009000">
    <property type="entry name" value="Transl_B-barrel_sf"/>
</dbReference>
<keyword evidence="8 12" id="KW-0067">ATP-binding</keyword>
<feature type="binding site" evidence="12">
    <location>
        <position position="565"/>
    </location>
    <ligand>
        <name>Zn(2+)</name>
        <dbReference type="ChEBI" id="CHEBI:29105"/>
    </ligand>
</feature>
<dbReference type="InterPro" id="IPR018162">
    <property type="entry name" value="Ala-tRNA-ligase_IIc_anticod-bd"/>
</dbReference>
<comment type="domain">
    <text evidence="12">Consists of three domains; the N-terminal catalytic domain, the editing domain and the C-terminal C-Ala domain. The editing domain removes incorrectly charged amino acids, while the C-Ala domain, along with tRNA(Ala), serves as a bridge to cooperatively bring together the editing and aminoacylation centers thus stimulating deacylation of misacylated tRNAs.</text>
</comment>
<evidence type="ECO:0000313" key="15">
    <source>
        <dbReference type="Proteomes" id="UP000078162"/>
    </source>
</evidence>
<evidence type="ECO:0000256" key="11">
    <source>
        <dbReference type="ARBA" id="ARBA00023146"/>
    </source>
</evidence>
<dbReference type="SMART" id="SM00863">
    <property type="entry name" value="tRNA_SAD"/>
    <property type="match status" value="1"/>
</dbReference>
<accession>A0A1A9HUL0</accession>
<evidence type="ECO:0000256" key="2">
    <source>
        <dbReference type="ARBA" id="ARBA00022490"/>
    </source>
</evidence>
<dbReference type="NCBIfam" id="TIGR00344">
    <property type="entry name" value="alaS"/>
    <property type="match status" value="1"/>
</dbReference>
<evidence type="ECO:0000256" key="1">
    <source>
        <dbReference type="ARBA" id="ARBA00008226"/>
    </source>
</evidence>
<dbReference type="InterPro" id="IPR023033">
    <property type="entry name" value="Ala_tRNA_ligase_euk/bac"/>
</dbReference>
<dbReference type="SUPFAM" id="SSF101353">
    <property type="entry name" value="Putative anticodon-binding domain of alanyl-tRNA synthetase (AlaRS)"/>
    <property type="match status" value="1"/>
</dbReference>
<dbReference type="InterPro" id="IPR045864">
    <property type="entry name" value="aa-tRNA-synth_II/BPL/LPL"/>
</dbReference>
<evidence type="ECO:0000256" key="12">
    <source>
        <dbReference type="HAMAP-Rule" id="MF_00036"/>
    </source>
</evidence>
<dbReference type="GO" id="GO:0004813">
    <property type="term" value="F:alanine-tRNA ligase activity"/>
    <property type="evidence" value="ECO:0007669"/>
    <property type="project" value="UniProtKB-UniRule"/>
</dbReference>
<feature type="binding site" evidence="12">
    <location>
        <position position="663"/>
    </location>
    <ligand>
        <name>Zn(2+)</name>
        <dbReference type="ChEBI" id="CHEBI:29105"/>
    </ligand>
</feature>
<keyword evidence="10 12" id="KW-0648">Protein biosynthesis</keyword>
<dbReference type="GO" id="GO:0005524">
    <property type="term" value="F:ATP binding"/>
    <property type="evidence" value="ECO:0007669"/>
    <property type="project" value="UniProtKB-UniRule"/>
</dbReference>
<dbReference type="RefSeq" id="WP_066482203.1">
    <property type="nucleotide sequence ID" value="NZ_CP014639.1"/>
</dbReference>
<dbReference type="Pfam" id="PF01411">
    <property type="entry name" value="tRNA-synt_2c"/>
    <property type="match status" value="1"/>
</dbReference>
<dbReference type="SUPFAM" id="SSF55186">
    <property type="entry name" value="ThrRS/AlaRS common domain"/>
    <property type="match status" value="1"/>
</dbReference>
<keyword evidence="5 12" id="KW-0479">Metal-binding</keyword>
<dbReference type="InterPro" id="IPR002318">
    <property type="entry name" value="Ala-tRNA-lgiase_IIc"/>
</dbReference>
<dbReference type="Gene3D" id="2.40.30.130">
    <property type="match status" value="1"/>
</dbReference>
<dbReference type="KEGG" id="csaz:Cs308_0520"/>
<comment type="similarity">
    <text evidence="1 12">Belongs to the class-II aminoacyl-tRNA synthetase family.</text>
</comment>
<comment type="function">
    <text evidence="12">Catalyzes the attachment of alanine to tRNA(Ala) in a two-step reaction: alanine is first activated by ATP to form Ala-AMP and then transferred to the acceptor end of tRNA(Ala). Also edits incorrectly charged Ser-tRNA(Ala) and Gly-tRNA(Ala) via its editing domain.</text>
</comment>
<dbReference type="GO" id="GO:0008270">
    <property type="term" value="F:zinc ion binding"/>
    <property type="evidence" value="ECO:0007669"/>
    <property type="project" value="UniProtKB-UniRule"/>
</dbReference>
<dbReference type="Gene3D" id="3.30.930.10">
    <property type="entry name" value="Bira Bifunctional Protein, Domain 2"/>
    <property type="match status" value="1"/>
</dbReference>
<comment type="subcellular location">
    <subcellularLocation>
        <location evidence="12">Cytoplasm</location>
    </subcellularLocation>
</comment>
<feature type="binding site" evidence="12">
    <location>
        <position position="667"/>
    </location>
    <ligand>
        <name>Zn(2+)</name>
        <dbReference type="ChEBI" id="CHEBI:29105"/>
    </ligand>
</feature>
<dbReference type="FunFam" id="2.40.30.130:FF:000001">
    <property type="entry name" value="Alanine--tRNA ligase"/>
    <property type="match status" value="1"/>
</dbReference>
<gene>
    <name evidence="12" type="primary">alaS</name>
    <name evidence="14" type="ORF">Cs308_0520</name>
</gene>
<dbReference type="InterPro" id="IPR050058">
    <property type="entry name" value="Ala-tRNA_ligase"/>
</dbReference>
<evidence type="ECO:0000256" key="6">
    <source>
        <dbReference type="ARBA" id="ARBA00022741"/>
    </source>
</evidence>
<protein>
    <recommendedName>
        <fullName evidence="12">Alanine--tRNA ligase</fullName>
        <ecNumber evidence="12">6.1.1.7</ecNumber>
    </recommendedName>
    <alternativeName>
        <fullName evidence="12">Alanyl-tRNA synthetase</fullName>
        <shortName evidence="12">AlaRS</shortName>
    </alternativeName>
</protein>
<dbReference type="STRING" id="1806891.Cs308_0520"/>
<dbReference type="GO" id="GO:0006419">
    <property type="term" value="P:alanyl-tRNA aminoacylation"/>
    <property type="evidence" value="ECO:0007669"/>
    <property type="project" value="UniProtKB-UniRule"/>
</dbReference>
<dbReference type="HAMAP" id="MF_00036_B">
    <property type="entry name" value="Ala_tRNA_synth_B"/>
    <property type="match status" value="1"/>
</dbReference>
<dbReference type="Pfam" id="PF02272">
    <property type="entry name" value="DHHA1"/>
    <property type="match status" value="1"/>
</dbReference>
<dbReference type="InterPro" id="IPR012947">
    <property type="entry name" value="tRNA_SAD"/>
</dbReference>
<dbReference type="PATRIC" id="fig|1806891.3.peg.512"/>
<feature type="binding site" evidence="12">
    <location>
        <position position="561"/>
    </location>
    <ligand>
        <name>Zn(2+)</name>
        <dbReference type="ChEBI" id="CHEBI:29105"/>
    </ligand>
</feature>
<dbReference type="PANTHER" id="PTHR11777:SF9">
    <property type="entry name" value="ALANINE--TRNA LIGASE, CYTOPLASMIC"/>
    <property type="match status" value="1"/>
</dbReference>
<comment type="catalytic activity">
    <reaction evidence="12">
        <text>tRNA(Ala) + L-alanine + ATP = L-alanyl-tRNA(Ala) + AMP + diphosphate</text>
        <dbReference type="Rhea" id="RHEA:12540"/>
        <dbReference type="Rhea" id="RHEA-COMP:9657"/>
        <dbReference type="Rhea" id="RHEA-COMP:9923"/>
        <dbReference type="ChEBI" id="CHEBI:30616"/>
        <dbReference type="ChEBI" id="CHEBI:33019"/>
        <dbReference type="ChEBI" id="CHEBI:57972"/>
        <dbReference type="ChEBI" id="CHEBI:78442"/>
        <dbReference type="ChEBI" id="CHEBI:78497"/>
        <dbReference type="ChEBI" id="CHEBI:456215"/>
        <dbReference type="EC" id="6.1.1.7"/>
    </reaction>
</comment>
<evidence type="ECO:0000256" key="9">
    <source>
        <dbReference type="ARBA" id="ARBA00022884"/>
    </source>
</evidence>
<comment type="cofactor">
    <cofactor evidence="12">
        <name>Zn(2+)</name>
        <dbReference type="ChEBI" id="CHEBI:29105"/>
    </cofactor>
    <text evidence="12">Binds 1 zinc ion per subunit.</text>
</comment>
<sequence length="875" mass="98414">MLSNIIRSNFLNFYANRHHTIVSSSPVFPRNDPSILFTNAGMNQFKNIFLNKEPIRHSRATTSQKCIRAGGKHNDLENVGHTSRHLTFFEMLGNFSFGDYFKSEAIAFAWEASLSVFNFDPEFIYATVHEKDDEAFALWERYLPSDRIFRLTSEDNFWSMAEIGPCGYCSELLFDRGPAFGMATSPLEDITGERFLEYWNLVFMEFNRTAEGSLLALPNKHVDTGAGLERLVSLITGVNTVFEADVLRALIARIEKLSKKAYFPNDSTGAPFRVIADHIRSLSFAIADGVIPGNTERGYVLRKILRRSVNYGRRLGFYTPFLAEIVPSLADAMGEAYPELYNSLSQIQEVITVEEENFFKTLCRGNNLLQQVLKSSLTSGCISGENAFKLKDTYGLPIDEIILLAKDYDYHVDLDTFHQLEEQAKQLSKKNAMKSQDALELVYNELPVKVFSEFIGYNDLSCDTFVEVVISEGKQVSSLKEKEAGALILKVTPFYAEKGGQIGDSGEIFSSEGTFIVTHTTMPRADLIVHHGKVSQGTLSKGSTVTAQVNCSRRKKIANNHTGCHLLHHALGITLGDHTRQAGSYVDDIKIRLDFTYPQALSKEDLYFIEALVNKNIRENSPVNIREALYSDVKDSSEIKQFFEDKYSDTVRVVSMGHSHELCGGIHAEATGDLGYFCIVKEHAIAAGIRRIEATTGEEAEKTVHQDKQTLDEIAVLLQVPKDQITVKLNITLQERKEQAKLLHELENKLIHTHLDKVIKDCHQVEDIRYIVCSLPESENQRLQQYAQCLHQRIPEKCVSLWITQKNGKCIVLSRISDDLVSQGLHAQELLKIVLSSCGGRWGGKNQSAQGSAPTLPKIEALNHTVWQWISTQLM</sequence>
<dbReference type="FunFam" id="3.30.980.10:FF:000004">
    <property type="entry name" value="Alanine--tRNA ligase, cytoplasmic"/>
    <property type="match status" value="1"/>
</dbReference>
<dbReference type="AlphaFoldDB" id="A0A1A9HUL0"/>
<keyword evidence="9 12" id="KW-0694">RNA-binding</keyword>
<keyword evidence="6 12" id="KW-0547">Nucleotide-binding</keyword>
<evidence type="ECO:0000256" key="5">
    <source>
        <dbReference type="ARBA" id="ARBA00022723"/>
    </source>
</evidence>
<keyword evidence="3 12" id="KW-0820">tRNA-binding</keyword>
<dbReference type="InterPro" id="IPR003156">
    <property type="entry name" value="DHHA1_dom"/>
</dbReference>
<keyword evidence="4 12" id="KW-0436">Ligase</keyword>
<keyword evidence="2 12" id="KW-0963">Cytoplasm</keyword>
<dbReference type="InterPro" id="IPR018165">
    <property type="entry name" value="Ala-tRNA-synth_IIc_core"/>
</dbReference>
<dbReference type="PROSITE" id="PS50860">
    <property type="entry name" value="AA_TRNA_LIGASE_II_ALA"/>
    <property type="match status" value="1"/>
</dbReference>
<evidence type="ECO:0000256" key="10">
    <source>
        <dbReference type="ARBA" id="ARBA00022917"/>
    </source>
</evidence>
<dbReference type="SUPFAM" id="SSF50447">
    <property type="entry name" value="Translation proteins"/>
    <property type="match status" value="1"/>
</dbReference>
<evidence type="ECO:0000259" key="13">
    <source>
        <dbReference type="PROSITE" id="PS50860"/>
    </source>
</evidence>
<name>A0A1A9HUL0_9CHLA</name>
<reference evidence="15" key="1">
    <citation type="submission" date="2016-03" db="EMBL/GenBank/DDBJ databases">
        <title>Culture-independent genomics supports pathogen discovery for uncultivable bacteria within the genus Chlamydia.</title>
        <authorList>
            <person name="Taylor-Brown A."/>
            <person name="Bachmann N.L."/>
            <person name="Borel N."/>
            <person name="Polkinghorne A."/>
        </authorList>
    </citation>
    <scope>NUCLEOTIDE SEQUENCE [LARGE SCALE GENOMIC DNA]</scope>
    <source>
        <strain evidence="15">2742-308</strain>
    </source>
</reference>
<dbReference type="Pfam" id="PF07973">
    <property type="entry name" value="tRNA_SAD"/>
    <property type="match status" value="1"/>
</dbReference>
<dbReference type="InterPro" id="IPR018164">
    <property type="entry name" value="Ala-tRNA-synth_IIc_N"/>
</dbReference>
<dbReference type="Proteomes" id="UP000078162">
    <property type="component" value="Chromosome"/>
</dbReference>
<keyword evidence="15" id="KW-1185">Reference proteome</keyword>
<feature type="domain" description="Alanyl-transfer RNA synthetases family profile" evidence="13">
    <location>
        <begin position="1"/>
        <end position="706"/>
    </location>
</feature>
<dbReference type="GO" id="GO:0005829">
    <property type="term" value="C:cytosol"/>
    <property type="evidence" value="ECO:0007669"/>
    <property type="project" value="TreeGrafter"/>
</dbReference>
<dbReference type="Gene3D" id="3.30.54.20">
    <property type="match status" value="1"/>
</dbReference>
<keyword evidence="11 12" id="KW-0030">Aminoacyl-tRNA synthetase</keyword>
<organism evidence="14 15">
    <name type="scientific">Candidatus Chlamydia sanziniae</name>
    <dbReference type="NCBI Taxonomy" id="1806891"/>
    <lineage>
        <taxon>Bacteria</taxon>
        <taxon>Pseudomonadati</taxon>
        <taxon>Chlamydiota</taxon>
        <taxon>Chlamydiia</taxon>
        <taxon>Chlamydiales</taxon>
        <taxon>Chlamydiaceae</taxon>
        <taxon>Chlamydia/Chlamydophila group</taxon>
        <taxon>Chlamydia</taxon>
    </lineage>
</organism>
<dbReference type="InterPro" id="IPR018163">
    <property type="entry name" value="Thr/Ala-tRNA-synth_IIc_edit"/>
</dbReference>
<dbReference type="FunFam" id="3.30.930.10:FF:000004">
    <property type="entry name" value="Alanine--tRNA ligase"/>
    <property type="match status" value="1"/>
</dbReference>
<dbReference type="PANTHER" id="PTHR11777">
    <property type="entry name" value="ALANYL-TRNA SYNTHETASE"/>
    <property type="match status" value="1"/>
</dbReference>
<dbReference type="EMBL" id="CP014639">
    <property type="protein sequence ID" value="ANH78690.1"/>
    <property type="molecule type" value="Genomic_DNA"/>
</dbReference>
<dbReference type="SUPFAM" id="SSF55681">
    <property type="entry name" value="Class II aaRS and biotin synthetases"/>
    <property type="match status" value="1"/>
</dbReference>
<dbReference type="CDD" id="cd00673">
    <property type="entry name" value="AlaRS_core"/>
    <property type="match status" value="1"/>
</dbReference>
<dbReference type="Gene3D" id="3.10.310.40">
    <property type="match status" value="1"/>
</dbReference>
<evidence type="ECO:0000256" key="8">
    <source>
        <dbReference type="ARBA" id="ARBA00022840"/>
    </source>
</evidence>
<dbReference type="Gene3D" id="3.30.980.10">
    <property type="entry name" value="Threonyl-trna Synthetase, Chain A, domain 2"/>
    <property type="match status" value="1"/>
</dbReference>
<dbReference type="FunFam" id="3.10.310.40:FF:000001">
    <property type="entry name" value="Alanine--tRNA ligase"/>
    <property type="match status" value="1"/>
</dbReference>
<evidence type="ECO:0000256" key="3">
    <source>
        <dbReference type="ARBA" id="ARBA00022555"/>
    </source>
</evidence>
<dbReference type="EC" id="6.1.1.7" evidence="12"/>
<dbReference type="PRINTS" id="PR00980">
    <property type="entry name" value="TRNASYNTHALA"/>
</dbReference>
<dbReference type="GO" id="GO:0000049">
    <property type="term" value="F:tRNA binding"/>
    <property type="evidence" value="ECO:0007669"/>
    <property type="project" value="UniProtKB-KW"/>
</dbReference>
<evidence type="ECO:0000313" key="14">
    <source>
        <dbReference type="EMBL" id="ANH78690.1"/>
    </source>
</evidence>
<keyword evidence="7 12" id="KW-0862">Zinc</keyword>
<evidence type="ECO:0000256" key="7">
    <source>
        <dbReference type="ARBA" id="ARBA00022833"/>
    </source>
</evidence>